<comment type="similarity">
    <text evidence="3">Belongs to the acetyltransferase family. AANAT subfamily.</text>
</comment>
<dbReference type="WBParaSite" id="PSAMB.scaffold7489size7561.g30133.t1">
    <property type="protein sequence ID" value="PSAMB.scaffold7489size7561.g30133.t1"/>
    <property type="gene ID" value="PSAMB.scaffold7489size7561.g30133"/>
</dbReference>
<comment type="catalytic activity">
    <reaction evidence="11">
        <text>dopamine + hexadecanoyl-CoA = N-hexadecanoyl-dopamine + CoA + H(+)</text>
        <dbReference type="Rhea" id="RHEA:51376"/>
        <dbReference type="ChEBI" id="CHEBI:15378"/>
        <dbReference type="ChEBI" id="CHEBI:57287"/>
        <dbReference type="ChEBI" id="CHEBI:57379"/>
        <dbReference type="ChEBI" id="CHEBI:59905"/>
        <dbReference type="ChEBI" id="CHEBI:134058"/>
    </reaction>
    <physiologicalReaction direction="left-to-right" evidence="11">
        <dbReference type="Rhea" id="RHEA:51377"/>
    </physiologicalReaction>
</comment>
<dbReference type="PANTHER" id="PTHR20905:SF30">
    <property type="entry name" value="N-ACETYLTRANSFERASE DOMAIN-CONTAINING PROTEIN"/>
    <property type="match status" value="1"/>
</dbReference>
<evidence type="ECO:0000256" key="1">
    <source>
        <dbReference type="ARBA" id="ARBA00022679"/>
    </source>
</evidence>
<dbReference type="InterPro" id="IPR016181">
    <property type="entry name" value="Acyl_CoA_acyltransferase"/>
</dbReference>
<dbReference type="SUPFAM" id="SSF55729">
    <property type="entry name" value="Acyl-CoA N-acyltransferases (Nat)"/>
    <property type="match status" value="1"/>
</dbReference>
<organism evidence="13 14">
    <name type="scientific">Plectus sambesii</name>
    <dbReference type="NCBI Taxonomy" id="2011161"/>
    <lineage>
        <taxon>Eukaryota</taxon>
        <taxon>Metazoa</taxon>
        <taxon>Ecdysozoa</taxon>
        <taxon>Nematoda</taxon>
        <taxon>Chromadorea</taxon>
        <taxon>Plectida</taxon>
        <taxon>Plectina</taxon>
        <taxon>Plectoidea</taxon>
        <taxon>Plectidae</taxon>
        <taxon>Plectus</taxon>
    </lineage>
</organism>
<dbReference type="AlphaFoldDB" id="A0A914XCZ6"/>
<accession>A0A914XCZ6</accession>
<comment type="catalytic activity">
    <reaction evidence="8">
        <text>dopamine + acetyl-CoA = N-acetyldopamine + CoA + H(+)</text>
        <dbReference type="Rhea" id="RHEA:51388"/>
        <dbReference type="ChEBI" id="CHEBI:15378"/>
        <dbReference type="ChEBI" id="CHEBI:57287"/>
        <dbReference type="ChEBI" id="CHEBI:57288"/>
        <dbReference type="ChEBI" id="CHEBI:59905"/>
        <dbReference type="ChEBI" id="CHEBI:125678"/>
    </reaction>
    <physiologicalReaction direction="left-to-right" evidence="8">
        <dbReference type="Rhea" id="RHEA:51389"/>
    </physiologicalReaction>
</comment>
<comment type="catalytic activity">
    <reaction evidence="10">
        <text>serotonin + hexadecanoyl-CoA = N-hexadecanoyl-serotonin + CoA + H(+)</text>
        <dbReference type="Rhea" id="RHEA:51384"/>
        <dbReference type="ChEBI" id="CHEBI:15378"/>
        <dbReference type="ChEBI" id="CHEBI:57287"/>
        <dbReference type="ChEBI" id="CHEBI:57379"/>
        <dbReference type="ChEBI" id="CHEBI:134059"/>
        <dbReference type="ChEBI" id="CHEBI:350546"/>
    </reaction>
    <physiologicalReaction direction="left-to-right" evidence="10">
        <dbReference type="Rhea" id="RHEA:51385"/>
    </physiologicalReaction>
</comment>
<name>A0A914XCZ6_9BILA</name>
<proteinExistence type="inferred from homology"/>
<reference evidence="14" key="1">
    <citation type="submission" date="2022-11" db="UniProtKB">
        <authorList>
            <consortium name="WormBaseParasite"/>
        </authorList>
    </citation>
    <scope>IDENTIFICATION</scope>
</reference>
<comment type="catalytic activity">
    <reaction evidence="5">
        <text>dopamine + (9Z)-octadecenoyl-CoA = N-(9Z-octadecanoyl)-dopamine + CoA + H(+)</text>
        <dbReference type="Rhea" id="RHEA:51380"/>
        <dbReference type="ChEBI" id="CHEBI:15378"/>
        <dbReference type="ChEBI" id="CHEBI:31883"/>
        <dbReference type="ChEBI" id="CHEBI:57287"/>
        <dbReference type="ChEBI" id="CHEBI:57387"/>
        <dbReference type="ChEBI" id="CHEBI:59905"/>
    </reaction>
    <physiologicalReaction direction="left-to-right" evidence="5">
        <dbReference type="Rhea" id="RHEA:51381"/>
    </physiologicalReaction>
</comment>
<evidence type="ECO:0000256" key="5">
    <source>
        <dbReference type="ARBA" id="ARBA00050189"/>
    </source>
</evidence>
<keyword evidence="1" id="KW-0808">Transferase</keyword>
<dbReference type="GO" id="GO:0004059">
    <property type="term" value="F:aralkylamine N-acetyltransferase activity"/>
    <property type="evidence" value="ECO:0007669"/>
    <property type="project" value="UniProtKB-EC"/>
</dbReference>
<evidence type="ECO:0000256" key="4">
    <source>
        <dbReference type="ARBA" id="ARBA00039114"/>
    </source>
</evidence>
<comment type="catalytic activity">
    <reaction evidence="9">
        <text>serotonin + (9Z)-octadecenoyl-CoA = N-(9Z-octadecenoyl)-serotonin + CoA + H(+)</text>
        <dbReference type="Rhea" id="RHEA:51392"/>
        <dbReference type="ChEBI" id="CHEBI:15378"/>
        <dbReference type="ChEBI" id="CHEBI:57287"/>
        <dbReference type="ChEBI" id="CHEBI:57387"/>
        <dbReference type="ChEBI" id="CHEBI:134064"/>
        <dbReference type="ChEBI" id="CHEBI:350546"/>
    </reaction>
    <physiologicalReaction direction="left-to-right" evidence="9">
        <dbReference type="Rhea" id="RHEA:51393"/>
    </physiologicalReaction>
</comment>
<comment type="pathway">
    <text evidence="2">Aromatic compound metabolism; melatonin biosynthesis; melatonin from serotonin: step 1/2.</text>
</comment>
<evidence type="ECO:0000256" key="3">
    <source>
        <dbReference type="ARBA" id="ARBA00038182"/>
    </source>
</evidence>
<evidence type="ECO:0000313" key="13">
    <source>
        <dbReference type="Proteomes" id="UP000887566"/>
    </source>
</evidence>
<evidence type="ECO:0000256" key="6">
    <source>
        <dbReference type="ARBA" id="ARBA00050849"/>
    </source>
</evidence>
<dbReference type="Gene3D" id="3.40.630.30">
    <property type="match status" value="1"/>
</dbReference>
<evidence type="ECO:0000313" key="14">
    <source>
        <dbReference type="WBParaSite" id="PSAMB.scaffold7489size7561.g30133.t1"/>
    </source>
</evidence>
<dbReference type="FunFam" id="3.40.630.30:FF:000046">
    <property type="entry name" value="Dopamine N-acetyltransferase"/>
    <property type="match status" value="1"/>
</dbReference>
<dbReference type="Proteomes" id="UP000887566">
    <property type="component" value="Unplaced"/>
</dbReference>
<comment type="catalytic activity">
    <reaction evidence="6">
        <text>serotonin + octadecanoyl-CoA = N-octadecanoyl-serotonin + CoA + H(+)</text>
        <dbReference type="Rhea" id="RHEA:51400"/>
        <dbReference type="ChEBI" id="CHEBI:15378"/>
        <dbReference type="ChEBI" id="CHEBI:57287"/>
        <dbReference type="ChEBI" id="CHEBI:57394"/>
        <dbReference type="ChEBI" id="CHEBI:134065"/>
        <dbReference type="ChEBI" id="CHEBI:350546"/>
    </reaction>
    <physiologicalReaction direction="left-to-right" evidence="6">
        <dbReference type="Rhea" id="RHEA:51401"/>
    </physiologicalReaction>
</comment>
<dbReference type="EC" id="2.3.1.87" evidence="4"/>
<keyword evidence="13" id="KW-1185">Reference proteome</keyword>
<protein>
    <recommendedName>
        <fullName evidence="4">aralkylamine N-acetyltransferase</fullName>
        <ecNumber evidence="4">2.3.1.87</ecNumber>
    </recommendedName>
</protein>
<evidence type="ECO:0000256" key="8">
    <source>
        <dbReference type="ARBA" id="ARBA00051711"/>
    </source>
</evidence>
<dbReference type="PANTHER" id="PTHR20905">
    <property type="entry name" value="N-ACETYLTRANSFERASE-RELATED"/>
    <property type="match status" value="1"/>
</dbReference>
<evidence type="ECO:0000256" key="12">
    <source>
        <dbReference type="ARBA" id="ARBA00052491"/>
    </source>
</evidence>
<evidence type="ECO:0000256" key="11">
    <source>
        <dbReference type="ARBA" id="ARBA00052335"/>
    </source>
</evidence>
<evidence type="ECO:0000256" key="7">
    <source>
        <dbReference type="ARBA" id="ARBA00051284"/>
    </source>
</evidence>
<comment type="catalytic activity">
    <reaction evidence="12">
        <text>serotonin + acetyl-CoA = N-acetylserotonin + CoA + H(+)</text>
        <dbReference type="Rhea" id="RHEA:25217"/>
        <dbReference type="ChEBI" id="CHEBI:15378"/>
        <dbReference type="ChEBI" id="CHEBI:17697"/>
        <dbReference type="ChEBI" id="CHEBI:57287"/>
        <dbReference type="ChEBI" id="CHEBI:57288"/>
        <dbReference type="ChEBI" id="CHEBI:350546"/>
        <dbReference type="EC" id="2.3.1.87"/>
    </reaction>
    <physiologicalReaction direction="left-to-right" evidence="12">
        <dbReference type="Rhea" id="RHEA:25218"/>
    </physiologicalReaction>
</comment>
<sequence length="220" mass="24883">MDNKESHLRFVTAEERHFDVIMNFLLNHFCNSEPTIVAVGMSLDEARTFLSDFVKVALVDPVSIITFNDKDDIVGVRLCTIANREDNKDGTAEVNNSNLPLSSQTVAKLLIRVKGNLWNLVPDHVNRLLRIEIISVRGDQTRKGIANRLINWKLDDAKRLFGCQGIAAEATAFKSQRMFAQNGYRVLNEVVYKDWLDENGKQIIVCKDDTTSSALVFKEL</sequence>
<evidence type="ECO:0000256" key="2">
    <source>
        <dbReference type="ARBA" id="ARBA00037926"/>
    </source>
</evidence>
<comment type="catalytic activity">
    <reaction evidence="7">
        <text>serotonin + (5Z,8Z,11Z,14Z)-eicosatetraenoyl-CoA = N-[(5Z,8Z,11Z,14Z)-eicosatetraenoyl]-serotonin + CoA + H(+)</text>
        <dbReference type="Rhea" id="RHEA:51396"/>
        <dbReference type="ChEBI" id="CHEBI:15378"/>
        <dbReference type="ChEBI" id="CHEBI:57287"/>
        <dbReference type="ChEBI" id="CHEBI:57368"/>
        <dbReference type="ChEBI" id="CHEBI:132255"/>
        <dbReference type="ChEBI" id="CHEBI:350546"/>
    </reaction>
    <physiologicalReaction direction="left-to-right" evidence="7">
        <dbReference type="Rhea" id="RHEA:51397"/>
    </physiologicalReaction>
</comment>
<evidence type="ECO:0000256" key="9">
    <source>
        <dbReference type="ARBA" id="ARBA00051823"/>
    </source>
</evidence>
<evidence type="ECO:0000256" key="10">
    <source>
        <dbReference type="ARBA" id="ARBA00052178"/>
    </source>
</evidence>